<evidence type="ECO:0000313" key="3">
    <source>
        <dbReference type="Proteomes" id="UP000031586"/>
    </source>
</evidence>
<organism evidence="2 3">
    <name type="scientific">Vibrio owensii CAIM 1854 = LMG 25443</name>
    <dbReference type="NCBI Taxonomy" id="1229493"/>
    <lineage>
        <taxon>Bacteria</taxon>
        <taxon>Pseudomonadati</taxon>
        <taxon>Pseudomonadota</taxon>
        <taxon>Gammaproteobacteria</taxon>
        <taxon>Vibrionales</taxon>
        <taxon>Vibrionaceae</taxon>
        <taxon>Vibrio</taxon>
    </lineage>
</organism>
<dbReference type="Proteomes" id="UP000031586">
    <property type="component" value="Unassembled WGS sequence"/>
</dbReference>
<keyword evidence="1" id="KW-0472">Membrane</keyword>
<gene>
    <name evidence="2" type="ORF">H735_04930</name>
</gene>
<accession>A0A0C1ZDM9</accession>
<sequence>MNGKAFDNWQKSRKKGCLNWLFRTTFVTAILYMIFNVIFLYPSSDAVSITIFLSDNALNYSIYTIGMFFAFWAIWLYNESSYKKEVKRRNVA</sequence>
<keyword evidence="1" id="KW-1133">Transmembrane helix</keyword>
<name>A0A0C1ZDM9_9VIBR</name>
<evidence type="ECO:0000256" key="1">
    <source>
        <dbReference type="SAM" id="Phobius"/>
    </source>
</evidence>
<feature type="transmembrane region" description="Helical" evidence="1">
    <location>
        <begin position="20"/>
        <end position="40"/>
    </location>
</feature>
<protein>
    <submittedName>
        <fullName evidence="2">Uncharacterized protein</fullName>
    </submittedName>
</protein>
<evidence type="ECO:0000313" key="2">
    <source>
        <dbReference type="EMBL" id="KIF54154.1"/>
    </source>
</evidence>
<keyword evidence="1" id="KW-0812">Transmembrane</keyword>
<comment type="caution">
    <text evidence="2">The sequence shown here is derived from an EMBL/GenBank/DDBJ whole genome shotgun (WGS) entry which is preliminary data.</text>
</comment>
<proteinExistence type="predicted"/>
<dbReference type="RefSeq" id="WP_020198230.1">
    <property type="nucleotide sequence ID" value="NZ_JPRD01000009.1"/>
</dbReference>
<dbReference type="PATRIC" id="fig|1229493.5.peg.6068"/>
<reference evidence="2 3" key="1">
    <citation type="submission" date="2014-07" db="EMBL/GenBank/DDBJ databases">
        <title>Unique and conserved regions in Vibrio harveyi and related species in comparison with the shrimp pathogen Vibrio harveyi CAIM 1792.</title>
        <authorList>
            <person name="Espinoza-Valles I."/>
            <person name="Vora G."/>
            <person name="Leekitcharoenphon P."/>
            <person name="Ussery D."/>
            <person name="Hoj L."/>
            <person name="Gomez-Gil B."/>
        </authorList>
    </citation>
    <scope>NUCLEOTIDE SEQUENCE [LARGE SCALE GENOMIC DNA]</scope>
    <source>
        <strain evidence="3">CAIM 1854 / LMG 25443</strain>
    </source>
</reference>
<dbReference type="AlphaFoldDB" id="A0A0C1ZDM9"/>
<feature type="transmembrane region" description="Helical" evidence="1">
    <location>
        <begin position="60"/>
        <end position="78"/>
    </location>
</feature>
<dbReference type="EMBL" id="JPRD01000009">
    <property type="protein sequence ID" value="KIF54154.1"/>
    <property type="molecule type" value="Genomic_DNA"/>
</dbReference>